<sequence length="157" mass="17419">SEFYNAMNQTTFKFGCRNVRFSAAKKFSGKLIIYQNEELPKAKSVPHALYCEKGWFVIIIHAPGIKKDQVKVVVSGENNKIVTVTGVVSPPPCQKKFIINMLPTGAFEFDVELPGKVDTMAIGQVAIQDGVVTIKVREAPEQQYIKLSVVNDEDSDL</sequence>
<name>A0A9N9HD79_9GLOM</name>
<dbReference type="InterPro" id="IPR008978">
    <property type="entry name" value="HSP20-like_chaperone"/>
</dbReference>
<proteinExistence type="inferred from homology"/>
<evidence type="ECO:0000259" key="3">
    <source>
        <dbReference type="PROSITE" id="PS01031"/>
    </source>
</evidence>
<dbReference type="EMBL" id="CAJVPI010005841">
    <property type="protein sequence ID" value="CAG8675905.1"/>
    <property type="molecule type" value="Genomic_DNA"/>
</dbReference>
<dbReference type="OrthoDB" id="2347665at2759"/>
<evidence type="ECO:0000256" key="1">
    <source>
        <dbReference type="PROSITE-ProRule" id="PRU00285"/>
    </source>
</evidence>
<evidence type="ECO:0000256" key="2">
    <source>
        <dbReference type="RuleBase" id="RU003616"/>
    </source>
</evidence>
<protein>
    <submittedName>
        <fullName evidence="4">5513_t:CDS:1</fullName>
    </submittedName>
</protein>
<dbReference type="PROSITE" id="PS01031">
    <property type="entry name" value="SHSP"/>
    <property type="match status" value="1"/>
</dbReference>
<dbReference type="Gene3D" id="2.60.40.790">
    <property type="match status" value="1"/>
</dbReference>
<dbReference type="InterPro" id="IPR002068">
    <property type="entry name" value="A-crystallin/Hsp20_dom"/>
</dbReference>
<comment type="caution">
    <text evidence="4">The sequence shown here is derived from an EMBL/GenBank/DDBJ whole genome shotgun (WGS) entry which is preliminary data.</text>
</comment>
<comment type="similarity">
    <text evidence="1 2">Belongs to the small heat shock protein (HSP20) family.</text>
</comment>
<evidence type="ECO:0000313" key="4">
    <source>
        <dbReference type="EMBL" id="CAG8675905.1"/>
    </source>
</evidence>
<feature type="domain" description="SHSP" evidence="3">
    <location>
        <begin position="38"/>
        <end position="153"/>
    </location>
</feature>
<dbReference type="AlphaFoldDB" id="A0A9N9HD79"/>
<feature type="non-terminal residue" evidence="4">
    <location>
        <position position="157"/>
    </location>
</feature>
<keyword evidence="5" id="KW-1185">Reference proteome</keyword>
<dbReference type="SUPFAM" id="SSF49764">
    <property type="entry name" value="HSP20-like chaperones"/>
    <property type="match status" value="1"/>
</dbReference>
<evidence type="ECO:0000313" key="5">
    <source>
        <dbReference type="Proteomes" id="UP000789739"/>
    </source>
</evidence>
<dbReference type="Pfam" id="PF00011">
    <property type="entry name" value="HSP20"/>
    <property type="match status" value="1"/>
</dbReference>
<reference evidence="4" key="1">
    <citation type="submission" date="2021-06" db="EMBL/GenBank/DDBJ databases">
        <authorList>
            <person name="Kallberg Y."/>
            <person name="Tangrot J."/>
            <person name="Rosling A."/>
        </authorList>
    </citation>
    <scope>NUCLEOTIDE SEQUENCE</scope>
    <source>
        <strain evidence="4">BR232B</strain>
    </source>
</reference>
<dbReference type="Proteomes" id="UP000789739">
    <property type="component" value="Unassembled WGS sequence"/>
</dbReference>
<dbReference type="CDD" id="cd00298">
    <property type="entry name" value="ACD_sHsps_p23-like"/>
    <property type="match status" value="1"/>
</dbReference>
<organism evidence="4 5">
    <name type="scientific">Paraglomus brasilianum</name>
    <dbReference type="NCBI Taxonomy" id="144538"/>
    <lineage>
        <taxon>Eukaryota</taxon>
        <taxon>Fungi</taxon>
        <taxon>Fungi incertae sedis</taxon>
        <taxon>Mucoromycota</taxon>
        <taxon>Glomeromycotina</taxon>
        <taxon>Glomeromycetes</taxon>
        <taxon>Paraglomerales</taxon>
        <taxon>Paraglomeraceae</taxon>
        <taxon>Paraglomus</taxon>
    </lineage>
</organism>
<accession>A0A9N9HD79</accession>
<gene>
    <name evidence="4" type="ORF">PBRASI_LOCUS11546</name>
</gene>